<dbReference type="InterPro" id="IPR050188">
    <property type="entry name" value="RluA_PseudoU_synthase"/>
</dbReference>
<accession>A0A9P1GAY5</accession>
<dbReference type="GO" id="GO:0000455">
    <property type="term" value="P:enzyme-directed rRNA pseudouridine synthesis"/>
    <property type="evidence" value="ECO:0007669"/>
    <property type="project" value="TreeGrafter"/>
</dbReference>
<dbReference type="SUPFAM" id="SSF55120">
    <property type="entry name" value="Pseudouridine synthase"/>
    <property type="match status" value="1"/>
</dbReference>
<feature type="region of interest" description="Disordered" evidence="2">
    <location>
        <begin position="1"/>
        <end position="23"/>
    </location>
</feature>
<dbReference type="CDD" id="cd02869">
    <property type="entry name" value="PseudoU_synth_RluA_like"/>
    <property type="match status" value="1"/>
</dbReference>
<reference evidence="4" key="1">
    <citation type="submission" date="2022-10" db="EMBL/GenBank/DDBJ databases">
        <authorList>
            <person name="Chen Y."/>
            <person name="Dougan E. K."/>
            <person name="Chan C."/>
            <person name="Rhodes N."/>
            <person name="Thang M."/>
        </authorList>
    </citation>
    <scope>NUCLEOTIDE SEQUENCE</scope>
</reference>
<dbReference type="Gene3D" id="3.30.2350.10">
    <property type="entry name" value="Pseudouridine synthase"/>
    <property type="match status" value="1"/>
</dbReference>
<organism evidence="4">
    <name type="scientific">Cladocopium goreaui</name>
    <dbReference type="NCBI Taxonomy" id="2562237"/>
    <lineage>
        <taxon>Eukaryota</taxon>
        <taxon>Sar</taxon>
        <taxon>Alveolata</taxon>
        <taxon>Dinophyceae</taxon>
        <taxon>Suessiales</taxon>
        <taxon>Symbiodiniaceae</taxon>
        <taxon>Cladocopium</taxon>
    </lineage>
</organism>
<dbReference type="EMBL" id="CAMXCT030003312">
    <property type="protein sequence ID" value="CAL4790999.1"/>
    <property type="molecule type" value="Genomic_DNA"/>
</dbReference>
<reference evidence="5" key="2">
    <citation type="submission" date="2024-04" db="EMBL/GenBank/DDBJ databases">
        <authorList>
            <person name="Chen Y."/>
            <person name="Shah S."/>
            <person name="Dougan E. K."/>
            <person name="Thang M."/>
            <person name="Chan C."/>
        </authorList>
    </citation>
    <scope>NUCLEOTIDE SEQUENCE [LARGE SCALE GENOMIC DNA]</scope>
</reference>
<sequence length="650" mass="73286">MHDPLAPRKSTSMRSMPQMPRSAPMPFTAWRDREQRSCHPSYAKPWSNRCHGLVRHNLPAWALGRIGDEDAQQLLNRLVERLHKAGIAHPAAVASTTWAMARHRLQLPQGFVEILRQREVLVKMEPQDASLTLWALAKLRSQLGQLPKLGKTRWSTRDASTAMWACATMQTKPTRSTLDIWCNTLLEKMHLCTQQDISNMLWALATLSISTPLTERCIDAAPLQNLHGQAAANAMWALVQLQRPQRLSELTSRNIGQLQPQEWANCVWALATAGLHDEEFFRKTKEQLSSADAMKALASCSPNGTLLSNVAWAYAFATTLLGRLEKDEDFLDAVRAQLRALGQEQDGKVSMRRPAAATLNKELVHVCQATEPRIVQRISGLTVIYKPPGWEVDGHETEPDSHALRLSDFVKDTLDSRTVHEGDRGFLHRLDVQSSGLVIHAETYQALMDLRWQQDTFQVVREYLVLAHEHWEHREPWPSTSMDAPDDVFVLNDRLEEVAGGCRKTGFGRPSRSLLRPLAHLRHLRSGSNGSNGSRDFTLLLIRIVTGRRHQIRVQLASRGHPVVGDGRYGYGSDFTFCPRLFLHRHRLSFHCGEPVSVTEQLPEDLRHVLDGMELMEPMERSRAPHRNEIADIASALPSLYGEALVAGEK</sequence>
<dbReference type="InterPro" id="IPR006145">
    <property type="entry name" value="PsdUridine_synth_RsuA/RluA"/>
</dbReference>
<evidence type="ECO:0000313" key="4">
    <source>
        <dbReference type="EMBL" id="CAI4003687.1"/>
    </source>
</evidence>
<feature type="domain" description="Pseudouridine synthase RsuA/RluA-like" evidence="3">
    <location>
        <begin position="382"/>
        <end position="558"/>
    </location>
</feature>
<comment type="caution">
    <text evidence="4">The sequence shown here is derived from an EMBL/GenBank/DDBJ whole genome shotgun (WGS) entry which is preliminary data.</text>
</comment>
<proteinExistence type="inferred from homology"/>
<dbReference type="OrthoDB" id="418349at2759"/>
<dbReference type="Proteomes" id="UP001152797">
    <property type="component" value="Unassembled WGS sequence"/>
</dbReference>
<dbReference type="Pfam" id="PF00849">
    <property type="entry name" value="PseudoU_synth_2"/>
    <property type="match status" value="1"/>
</dbReference>
<name>A0A9P1GAY5_9DINO</name>
<dbReference type="GO" id="GO:0009982">
    <property type="term" value="F:pseudouridine synthase activity"/>
    <property type="evidence" value="ECO:0007669"/>
    <property type="project" value="InterPro"/>
</dbReference>
<dbReference type="PANTHER" id="PTHR21600:SF87">
    <property type="entry name" value="RNA PSEUDOURIDYLATE SYNTHASE DOMAIN-CONTAINING PROTEIN 1"/>
    <property type="match status" value="1"/>
</dbReference>
<evidence type="ECO:0000259" key="3">
    <source>
        <dbReference type="Pfam" id="PF00849"/>
    </source>
</evidence>
<evidence type="ECO:0000313" key="5">
    <source>
        <dbReference type="EMBL" id="CAL1157062.1"/>
    </source>
</evidence>
<keyword evidence="6" id="KW-1185">Reference proteome</keyword>
<dbReference type="EMBL" id="CAMXCT020003312">
    <property type="protein sequence ID" value="CAL1157062.1"/>
    <property type="molecule type" value="Genomic_DNA"/>
</dbReference>
<evidence type="ECO:0000313" key="6">
    <source>
        <dbReference type="Proteomes" id="UP001152797"/>
    </source>
</evidence>
<dbReference type="GO" id="GO:0003723">
    <property type="term" value="F:RNA binding"/>
    <property type="evidence" value="ECO:0007669"/>
    <property type="project" value="InterPro"/>
</dbReference>
<comment type="similarity">
    <text evidence="1">Belongs to the pseudouridine synthase RluA family.</text>
</comment>
<evidence type="ECO:0000256" key="2">
    <source>
        <dbReference type="SAM" id="MobiDB-lite"/>
    </source>
</evidence>
<evidence type="ECO:0000256" key="1">
    <source>
        <dbReference type="ARBA" id="ARBA00010876"/>
    </source>
</evidence>
<dbReference type="PANTHER" id="PTHR21600">
    <property type="entry name" value="MITOCHONDRIAL RNA PSEUDOURIDINE SYNTHASE"/>
    <property type="match status" value="1"/>
</dbReference>
<dbReference type="EMBL" id="CAMXCT010003312">
    <property type="protein sequence ID" value="CAI4003687.1"/>
    <property type="molecule type" value="Genomic_DNA"/>
</dbReference>
<dbReference type="InterPro" id="IPR020103">
    <property type="entry name" value="PsdUridine_synth_cat_dom_sf"/>
</dbReference>
<dbReference type="AlphaFoldDB" id="A0A9P1GAY5"/>
<gene>
    <name evidence="4" type="ORF">C1SCF055_LOCUS29534</name>
</gene>
<protein>
    <recommendedName>
        <fullName evidence="3">Pseudouridine synthase RsuA/RluA-like domain-containing protein</fullName>
    </recommendedName>
</protein>